<protein>
    <submittedName>
        <fullName evidence="3">XRE family transcriptional regulator</fullName>
    </submittedName>
</protein>
<evidence type="ECO:0000259" key="2">
    <source>
        <dbReference type="PROSITE" id="PS50943"/>
    </source>
</evidence>
<sequence>MNVGNNIKKYRKSKKLTQQQLAELVGISQNSVRRYELGQREPNYDMLKRIAQALNISFSDLTKEEPAGTNDILNRKIPFNLGENIQLNREEQNISRKQFANELGVSVEDVIKFETIPKSVSIDMLNKICNILNITNTEWITRSDTGIKAHKESIAIDGFLSICLYLGINIELEPDEDGNLIQANIKYNDIEFNLNEEQYQHLFKEVCKSLTKEVLNSQFYNFLGY</sequence>
<dbReference type="PANTHER" id="PTHR46558:SF11">
    <property type="entry name" value="HTH-TYPE TRANSCRIPTIONAL REGULATOR XRE"/>
    <property type="match status" value="1"/>
</dbReference>
<keyword evidence="1" id="KW-0238">DNA-binding</keyword>
<organism evidence="3 4">
    <name type="scientific">Clostridium botulinum</name>
    <dbReference type="NCBI Taxonomy" id="1491"/>
    <lineage>
        <taxon>Bacteria</taxon>
        <taxon>Bacillati</taxon>
        <taxon>Bacillota</taxon>
        <taxon>Clostridia</taxon>
        <taxon>Eubacteriales</taxon>
        <taxon>Clostridiaceae</taxon>
        <taxon>Clostridium</taxon>
    </lineage>
</organism>
<dbReference type="PROSITE" id="PS50943">
    <property type="entry name" value="HTH_CROC1"/>
    <property type="match status" value="2"/>
</dbReference>
<dbReference type="InterPro" id="IPR001387">
    <property type="entry name" value="Cro/C1-type_HTH"/>
</dbReference>
<dbReference type="AlphaFoldDB" id="A0A6M0SQS9"/>
<dbReference type="PANTHER" id="PTHR46558">
    <property type="entry name" value="TRACRIPTIONAL REGULATORY PROTEIN-RELATED-RELATED"/>
    <property type="match status" value="1"/>
</dbReference>
<reference evidence="3 4" key="1">
    <citation type="submission" date="2019-02" db="EMBL/GenBank/DDBJ databases">
        <title>Genome sequencing of Clostridium botulinum clinical isolates.</title>
        <authorList>
            <person name="Brunt J."/>
            <person name="Van Vliet A.H.M."/>
            <person name="Stringer S.C."/>
            <person name="Grant K.A."/>
            <person name="Carter A.C."/>
            <person name="Peck M.W."/>
        </authorList>
    </citation>
    <scope>NUCLEOTIDE SEQUENCE [LARGE SCALE GENOMIC DNA]</scope>
    <source>
        <strain evidence="3 4">H113700579</strain>
    </source>
</reference>
<name>A0A6M0SQS9_CLOBO</name>
<evidence type="ECO:0000313" key="3">
    <source>
        <dbReference type="EMBL" id="NFA43650.1"/>
    </source>
</evidence>
<dbReference type="Proteomes" id="UP000472355">
    <property type="component" value="Unassembled WGS sequence"/>
</dbReference>
<gene>
    <name evidence="3" type="ORF">EXM65_13940</name>
</gene>
<accession>A0A6M0SQS9</accession>
<dbReference type="SMART" id="SM00530">
    <property type="entry name" value="HTH_XRE"/>
    <property type="match status" value="2"/>
</dbReference>
<dbReference type="GO" id="GO:0003677">
    <property type="term" value="F:DNA binding"/>
    <property type="evidence" value="ECO:0007669"/>
    <property type="project" value="UniProtKB-KW"/>
</dbReference>
<dbReference type="Gene3D" id="1.10.260.40">
    <property type="entry name" value="lambda repressor-like DNA-binding domains"/>
    <property type="match status" value="2"/>
</dbReference>
<evidence type="ECO:0000256" key="1">
    <source>
        <dbReference type="ARBA" id="ARBA00023125"/>
    </source>
</evidence>
<evidence type="ECO:0000313" key="4">
    <source>
        <dbReference type="Proteomes" id="UP000472355"/>
    </source>
</evidence>
<dbReference type="SUPFAM" id="SSF47413">
    <property type="entry name" value="lambda repressor-like DNA-binding domains"/>
    <property type="match status" value="2"/>
</dbReference>
<dbReference type="EMBL" id="SGKU01000045">
    <property type="protein sequence ID" value="NFA43650.1"/>
    <property type="molecule type" value="Genomic_DNA"/>
</dbReference>
<dbReference type="CDD" id="cd00093">
    <property type="entry name" value="HTH_XRE"/>
    <property type="match status" value="2"/>
</dbReference>
<dbReference type="RefSeq" id="WP_252232297.1">
    <property type="nucleotide sequence ID" value="NZ_QRCW01000003.1"/>
</dbReference>
<comment type="caution">
    <text evidence="3">The sequence shown here is derived from an EMBL/GenBank/DDBJ whole genome shotgun (WGS) entry which is preliminary data.</text>
</comment>
<feature type="domain" description="HTH cro/C1-type" evidence="2">
    <location>
        <begin position="89"/>
        <end position="140"/>
    </location>
</feature>
<dbReference type="Pfam" id="PF01381">
    <property type="entry name" value="HTH_3"/>
    <property type="match status" value="2"/>
</dbReference>
<dbReference type="InterPro" id="IPR010982">
    <property type="entry name" value="Lambda_DNA-bd_dom_sf"/>
</dbReference>
<proteinExistence type="predicted"/>
<feature type="domain" description="HTH cro/C1-type" evidence="2">
    <location>
        <begin position="7"/>
        <end position="61"/>
    </location>
</feature>